<protein>
    <submittedName>
        <fullName evidence="3">Iron-sulfur flavoprotein</fullName>
    </submittedName>
</protein>
<keyword evidence="2" id="KW-0288">FMN</keyword>
<dbReference type="AlphaFoldDB" id="A0A174UQY7"/>
<accession>A0A174UQY7</accession>
<dbReference type="PANTHER" id="PTHR43278">
    <property type="entry name" value="NAD(P)H-DEPENDENT FMN-CONTAINING OXIDOREDUCTASE YWQN-RELATED"/>
    <property type="match status" value="1"/>
</dbReference>
<dbReference type="RefSeq" id="WP_022201469.1">
    <property type="nucleotide sequence ID" value="NZ_CZAB01000119.1"/>
</dbReference>
<proteinExistence type="predicted"/>
<evidence type="ECO:0000313" key="4">
    <source>
        <dbReference type="EMBL" id="SQB15732.1"/>
    </source>
</evidence>
<reference evidence="3 5" key="1">
    <citation type="submission" date="2015-09" db="EMBL/GenBank/DDBJ databases">
        <authorList>
            <consortium name="Pathogen Informatics"/>
        </authorList>
    </citation>
    <scope>NUCLEOTIDE SEQUENCE [LARGE SCALE GENOMIC DNA]</scope>
    <source>
        <strain evidence="3 5">2789STDY5834865</strain>
    </source>
</reference>
<reference evidence="4 6" key="2">
    <citation type="submission" date="2018-06" db="EMBL/GenBank/DDBJ databases">
        <authorList>
            <consortium name="Pathogen Informatics"/>
            <person name="Doyle S."/>
        </authorList>
    </citation>
    <scope>NUCLEOTIDE SEQUENCE [LARGE SCALE GENOMIC DNA]</scope>
    <source>
        <strain evidence="4 6">NCTC11224</strain>
    </source>
</reference>
<gene>
    <name evidence="3" type="ORF">ERS852480_05188</name>
    <name evidence="4" type="ORF">NCTC11224_04816</name>
</gene>
<evidence type="ECO:0000313" key="5">
    <source>
        <dbReference type="Proteomes" id="UP000095512"/>
    </source>
</evidence>
<dbReference type="Gene3D" id="3.40.50.360">
    <property type="match status" value="1"/>
</dbReference>
<dbReference type="EMBL" id="CZAB01000119">
    <property type="protein sequence ID" value="CUQ22200.1"/>
    <property type="molecule type" value="Genomic_DNA"/>
</dbReference>
<organism evidence="3 5">
    <name type="scientific">Enterocloster clostridioformis</name>
    <dbReference type="NCBI Taxonomy" id="1531"/>
    <lineage>
        <taxon>Bacteria</taxon>
        <taxon>Bacillati</taxon>
        <taxon>Bacillota</taxon>
        <taxon>Clostridia</taxon>
        <taxon>Lachnospirales</taxon>
        <taxon>Lachnospiraceae</taxon>
        <taxon>Enterocloster</taxon>
    </lineage>
</organism>
<dbReference type="EMBL" id="UAVW01000018">
    <property type="protein sequence ID" value="SQB15732.1"/>
    <property type="molecule type" value="Genomic_DNA"/>
</dbReference>
<dbReference type="SUPFAM" id="SSF52218">
    <property type="entry name" value="Flavoproteins"/>
    <property type="match status" value="1"/>
</dbReference>
<keyword evidence="1" id="KW-0285">Flavoprotein</keyword>
<evidence type="ECO:0000256" key="2">
    <source>
        <dbReference type="ARBA" id="ARBA00022643"/>
    </source>
</evidence>
<keyword evidence="6" id="KW-1185">Reference proteome</keyword>
<dbReference type="Proteomes" id="UP000251853">
    <property type="component" value="Unassembled WGS sequence"/>
</dbReference>
<evidence type="ECO:0000313" key="6">
    <source>
        <dbReference type="Proteomes" id="UP000251853"/>
    </source>
</evidence>
<sequence>MVLMIDTTKEQVGKQIAEGLLRSGGNSAEMELIDTTGMNIYHCVGCNYCWLKTPGICAIKDDYAPIKKKMSKASQVWLISDTHFGFISYRTKNIADRVMSLVTMYLKIKDGQMRHVMRYDHQPDIGIIYTGDGDQAYLEQWCKRTALNLESNSLGAFPAEHRKEAVLCML</sequence>
<dbReference type="InterPro" id="IPR051796">
    <property type="entry name" value="ISF_SsuE-like"/>
</dbReference>
<evidence type="ECO:0000256" key="1">
    <source>
        <dbReference type="ARBA" id="ARBA00022630"/>
    </source>
</evidence>
<dbReference type="PANTHER" id="PTHR43278:SF2">
    <property type="entry name" value="IRON-SULFUR FLAVOPROTEIN"/>
    <property type="match status" value="1"/>
</dbReference>
<name>A0A174UQY7_9FIRM</name>
<dbReference type="Proteomes" id="UP000095512">
    <property type="component" value="Unassembled WGS sequence"/>
</dbReference>
<dbReference type="InterPro" id="IPR029039">
    <property type="entry name" value="Flavoprotein-like_sf"/>
</dbReference>
<evidence type="ECO:0000313" key="3">
    <source>
        <dbReference type="EMBL" id="CUQ22200.1"/>
    </source>
</evidence>